<evidence type="ECO:0000313" key="2">
    <source>
        <dbReference type="Proteomes" id="UP000199004"/>
    </source>
</evidence>
<evidence type="ECO:0000313" key="1">
    <source>
        <dbReference type="EMBL" id="SDO23904.1"/>
    </source>
</evidence>
<gene>
    <name evidence="1" type="ORF">SAMN05192576_3608</name>
</gene>
<dbReference type="EMBL" id="FNIC01000007">
    <property type="protein sequence ID" value="SDO23904.1"/>
    <property type="molecule type" value="Genomic_DNA"/>
</dbReference>
<dbReference type="STRING" id="1005944.SAMN05192576_3608"/>
<sequence>MADFGVEVRLIVRGSLRATSAIQASRAVAMELNHIRQLSMTDFELDVGEISTRRTT</sequence>
<dbReference type="Proteomes" id="UP000199004">
    <property type="component" value="Unassembled WGS sequence"/>
</dbReference>
<keyword evidence="2" id="KW-1185">Reference proteome</keyword>
<protein>
    <submittedName>
        <fullName evidence="1">Uncharacterized protein</fullName>
    </submittedName>
</protein>
<reference evidence="1 2" key="1">
    <citation type="submission" date="2016-10" db="EMBL/GenBank/DDBJ databases">
        <authorList>
            <person name="de Groot N.N."/>
        </authorList>
    </citation>
    <scope>NUCLEOTIDE SEQUENCE [LARGE SCALE GENOMIC DNA]</scope>
    <source>
        <strain evidence="1 2">CGMCC 1.11147</strain>
    </source>
</reference>
<dbReference type="RefSeq" id="WP_170254303.1">
    <property type="nucleotide sequence ID" value="NZ_BKAE01000009.1"/>
</dbReference>
<dbReference type="AlphaFoldDB" id="A0A1H0HXL6"/>
<proteinExistence type="predicted"/>
<accession>A0A1H0HXL6</accession>
<organism evidence="1 2">
    <name type="scientific">Nocardioides szechwanensis</name>
    <dbReference type="NCBI Taxonomy" id="1005944"/>
    <lineage>
        <taxon>Bacteria</taxon>
        <taxon>Bacillati</taxon>
        <taxon>Actinomycetota</taxon>
        <taxon>Actinomycetes</taxon>
        <taxon>Propionibacteriales</taxon>
        <taxon>Nocardioidaceae</taxon>
        <taxon>Nocardioides</taxon>
    </lineage>
</organism>
<name>A0A1H0HXL6_9ACTN</name>